<organism evidence="7 8">
    <name type="scientific">Sphaeroforma arctica JP610</name>
    <dbReference type="NCBI Taxonomy" id="667725"/>
    <lineage>
        <taxon>Eukaryota</taxon>
        <taxon>Ichthyosporea</taxon>
        <taxon>Ichthyophonida</taxon>
        <taxon>Sphaeroforma</taxon>
    </lineage>
</organism>
<evidence type="ECO:0000256" key="6">
    <source>
        <dbReference type="SAM" id="MobiDB-lite"/>
    </source>
</evidence>
<dbReference type="AlphaFoldDB" id="A0A0L0FWZ1"/>
<keyword evidence="2 4" id="KW-0812">Transmembrane</keyword>
<reference evidence="7 8" key="1">
    <citation type="submission" date="2011-02" db="EMBL/GenBank/DDBJ databases">
        <title>The Genome Sequence of Sphaeroforma arctica JP610.</title>
        <authorList>
            <consortium name="The Broad Institute Genome Sequencing Platform"/>
            <person name="Russ C."/>
            <person name="Cuomo C."/>
            <person name="Young S.K."/>
            <person name="Zeng Q."/>
            <person name="Gargeya S."/>
            <person name="Alvarado L."/>
            <person name="Berlin A."/>
            <person name="Chapman S.B."/>
            <person name="Chen Z."/>
            <person name="Freedman E."/>
            <person name="Gellesch M."/>
            <person name="Goldberg J."/>
            <person name="Griggs A."/>
            <person name="Gujja S."/>
            <person name="Heilman E."/>
            <person name="Heiman D."/>
            <person name="Howarth C."/>
            <person name="Mehta T."/>
            <person name="Neiman D."/>
            <person name="Pearson M."/>
            <person name="Roberts A."/>
            <person name="Saif S."/>
            <person name="Shea T."/>
            <person name="Shenoy N."/>
            <person name="Sisk P."/>
            <person name="Stolte C."/>
            <person name="Sykes S."/>
            <person name="White J."/>
            <person name="Yandava C."/>
            <person name="Burger G."/>
            <person name="Gray M.W."/>
            <person name="Holland P.W.H."/>
            <person name="King N."/>
            <person name="Lang F.B.F."/>
            <person name="Roger A.J."/>
            <person name="Ruiz-Trillo I."/>
            <person name="Haas B."/>
            <person name="Nusbaum C."/>
            <person name="Birren B."/>
        </authorList>
    </citation>
    <scope>NUCLEOTIDE SEQUENCE [LARGE SCALE GENOMIC DNA]</scope>
    <source>
        <strain evidence="7 8">JP610</strain>
    </source>
</reference>
<keyword evidence="8" id="KW-1185">Reference proteome</keyword>
<dbReference type="GO" id="GO:0015187">
    <property type="term" value="F:glycine transmembrane transporter activity"/>
    <property type="evidence" value="ECO:0007669"/>
    <property type="project" value="TreeGrafter"/>
</dbReference>
<comment type="similarity">
    <text evidence="5">Belongs to the mitochondrial carrier (TC 2.A.29) family.</text>
</comment>
<feature type="region of interest" description="Disordered" evidence="6">
    <location>
        <begin position="178"/>
        <end position="217"/>
    </location>
</feature>
<name>A0A0L0FWZ1_9EUKA</name>
<gene>
    <name evidence="7" type="ORF">SARC_06516</name>
</gene>
<dbReference type="PANTHER" id="PTHR46181">
    <property type="entry name" value="MITOCHONDRIAL GLYCINE TRANSPORTER"/>
    <property type="match status" value="1"/>
</dbReference>
<keyword evidence="5" id="KW-0813">Transport</keyword>
<dbReference type="PROSITE" id="PS50920">
    <property type="entry name" value="SOLCAR"/>
    <property type="match status" value="2"/>
</dbReference>
<dbReference type="InterPro" id="IPR018108">
    <property type="entry name" value="MCP_transmembrane"/>
</dbReference>
<evidence type="ECO:0000256" key="5">
    <source>
        <dbReference type="RuleBase" id="RU000488"/>
    </source>
</evidence>
<feature type="compositionally biased region" description="Low complexity" evidence="6">
    <location>
        <begin position="178"/>
        <end position="202"/>
    </location>
</feature>
<dbReference type="GO" id="GO:1904983">
    <property type="term" value="P:glycine import into mitochondrion"/>
    <property type="evidence" value="ECO:0007669"/>
    <property type="project" value="TreeGrafter"/>
</dbReference>
<protein>
    <recommendedName>
        <fullName evidence="9">Solute carrier family 25 member 38 homolog</fullName>
    </recommendedName>
</protein>
<dbReference type="EMBL" id="KQ242064">
    <property type="protein sequence ID" value="KNC81149.1"/>
    <property type="molecule type" value="Genomic_DNA"/>
</dbReference>
<comment type="subcellular location">
    <subcellularLocation>
        <location evidence="1">Membrane</location>
        <topology evidence="1">Multi-pass membrane protein</topology>
    </subcellularLocation>
</comment>
<evidence type="ECO:0000313" key="8">
    <source>
        <dbReference type="Proteomes" id="UP000054560"/>
    </source>
</evidence>
<evidence type="ECO:0000256" key="3">
    <source>
        <dbReference type="ARBA" id="ARBA00023136"/>
    </source>
</evidence>
<feature type="repeat" description="Solcar" evidence="4">
    <location>
        <begin position="230"/>
        <end position="314"/>
    </location>
</feature>
<dbReference type="RefSeq" id="XP_014155051.1">
    <property type="nucleotide sequence ID" value="XM_014299576.1"/>
</dbReference>
<dbReference type="GO" id="GO:0016020">
    <property type="term" value="C:membrane"/>
    <property type="evidence" value="ECO:0007669"/>
    <property type="project" value="UniProtKB-SubCell"/>
</dbReference>
<evidence type="ECO:0000256" key="4">
    <source>
        <dbReference type="PROSITE-ProRule" id="PRU00282"/>
    </source>
</evidence>
<keyword evidence="3 4" id="KW-0472">Membrane</keyword>
<dbReference type="SUPFAM" id="SSF103506">
    <property type="entry name" value="Mitochondrial carrier"/>
    <property type="match status" value="1"/>
</dbReference>
<accession>A0A0L0FWZ1</accession>
<dbReference type="PANTHER" id="PTHR46181:SF3">
    <property type="entry name" value="MITOCHONDRIAL GLYCINE TRANSPORTER"/>
    <property type="match status" value="1"/>
</dbReference>
<dbReference type="STRING" id="667725.A0A0L0FWZ1"/>
<evidence type="ECO:0008006" key="9">
    <source>
        <dbReference type="Google" id="ProtNLM"/>
    </source>
</evidence>
<dbReference type="OrthoDB" id="1924968at2759"/>
<dbReference type="Gene3D" id="1.50.40.10">
    <property type="entry name" value="Mitochondrial carrier domain"/>
    <property type="match status" value="2"/>
</dbReference>
<feature type="repeat" description="Solcar" evidence="4">
    <location>
        <begin position="1"/>
        <end position="89"/>
    </location>
</feature>
<dbReference type="eggNOG" id="KOG0766">
    <property type="taxonomic scope" value="Eukaryota"/>
</dbReference>
<proteinExistence type="inferred from homology"/>
<dbReference type="Pfam" id="PF00153">
    <property type="entry name" value="Mito_carr"/>
    <property type="match status" value="2"/>
</dbReference>
<evidence type="ECO:0000256" key="2">
    <source>
        <dbReference type="ARBA" id="ARBA00022692"/>
    </source>
</evidence>
<evidence type="ECO:0000256" key="1">
    <source>
        <dbReference type="ARBA" id="ARBA00004141"/>
    </source>
</evidence>
<dbReference type="Proteomes" id="UP000054560">
    <property type="component" value="Unassembled WGS sequence"/>
</dbReference>
<evidence type="ECO:0000313" key="7">
    <source>
        <dbReference type="EMBL" id="KNC81149.1"/>
    </source>
</evidence>
<sequence>MQPMQSLLIGSGCRAVVAMMFMPVLVVKTRIESGRFGTTYNPTNLFKSLTQIAQYEGVRALWKGSLATILRDAPFSGLYYVFYQQTKGILETKQLDFDGVNETGRQMNSNGCKLADTRRAQGGDVYSEAPVPCRIDDAVCAAEGVGRNITDKLQAGYCGQQDNQTQTKVQTQTQTKVQTQTQTQTQTKTQNQTQTDTPTQTPEPIQSRMPPTVLTSETAGSVPKHAYLQSDFLIRLLSGFIAGICATVVSHPPDIIRARLQASDKPHITTYSVVTQLLKEEGARGLLIGVWPRMIRRSLTAALSWTLFEQLVDLWEAQLSNKQSAQY</sequence>
<dbReference type="GO" id="GO:0005739">
    <property type="term" value="C:mitochondrion"/>
    <property type="evidence" value="ECO:0007669"/>
    <property type="project" value="TreeGrafter"/>
</dbReference>
<dbReference type="GeneID" id="25907020"/>
<dbReference type="InterPro" id="IPR023395">
    <property type="entry name" value="MCP_dom_sf"/>
</dbReference>